<name>A0A100JMH8_STRSC</name>
<dbReference type="OrthoDB" id="3298550at2"/>
<proteinExistence type="predicted"/>
<dbReference type="EMBL" id="BCMM01000010">
    <property type="protein sequence ID" value="GAQ62218.1"/>
    <property type="molecule type" value="Genomic_DNA"/>
</dbReference>
<reference evidence="3" key="1">
    <citation type="submission" date="2015-11" db="EMBL/GenBank/DDBJ databases">
        <authorList>
            <consortium name="Cross-ministerial Strategic Innovation Promotion Program (SIP) consortium"/>
            <person name="Tomihama T."/>
            <person name="Ikenaga M."/>
            <person name="Sakai M."/>
            <person name="Okubo T."/>
            <person name="Ikeda S."/>
        </authorList>
    </citation>
    <scope>NUCLEOTIDE SEQUENCE [LARGE SCALE GENOMIC DNA]</scope>
    <source>
        <strain evidence="3">S58</strain>
    </source>
</reference>
<dbReference type="RefSeq" id="WP_059080042.1">
    <property type="nucleotide sequence ID" value="NZ_BCMM01000010.1"/>
</dbReference>
<evidence type="ECO:0000313" key="2">
    <source>
        <dbReference type="EMBL" id="GAQ62218.1"/>
    </source>
</evidence>
<accession>A0A100JMH8</accession>
<sequence>MSPFLSSPDTSEDRAASGARPIGPAEDRPGAVAETSALGHVLRRLALEAAHPDATYPAEFESSLPSETRM</sequence>
<reference evidence="2 3" key="2">
    <citation type="journal article" date="2016" name="Genome Announc.">
        <title>Draft Genome Sequences of Streptomyces scabiei S58, Streptomyces turgidiscabies T45, and Streptomyces acidiscabies a10, the Pathogens of Potato Common Scab, Isolated in Japan.</title>
        <authorList>
            <person name="Tomihama T."/>
            <person name="Nishi Y."/>
            <person name="Sakai M."/>
            <person name="Ikenaga M."/>
            <person name="Okubo T."/>
            <person name="Ikeda S."/>
        </authorList>
    </citation>
    <scope>NUCLEOTIDE SEQUENCE [LARGE SCALE GENOMIC DNA]</scope>
    <source>
        <strain evidence="2 3">S58</strain>
    </source>
</reference>
<feature type="region of interest" description="Disordered" evidence="1">
    <location>
        <begin position="1"/>
        <end position="30"/>
    </location>
</feature>
<reference evidence="3" key="3">
    <citation type="submission" date="2016-02" db="EMBL/GenBank/DDBJ databases">
        <title>Draft genome of pathogenic Streptomyces sp. in Japan.</title>
        <authorList>
            <person name="Tomihama T."/>
            <person name="Ikenaga M."/>
            <person name="Sakai M."/>
            <person name="Okubo T."/>
            <person name="Ikeda S."/>
        </authorList>
    </citation>
    <scope>NUCLEOTIDE SEQUENCE [LARGE SCALE GENOMIC DNA]</scope>
    <source>
        <strain evidence="3">S58</strain>
    </source>
</reference>
<dbReference type="Proteomes" id="UP000067448">
    <property type="component" value="Unassembled WGS sequence"/>
</dbReference>
<organism evidence="2 3">
    <name type="scientific">Streptomyces scabiei</name>
    <dbReference type="NCBI Taxonomy" id="1930"/>
    <lineage>
        <taxon>Bacteria</taxon>
        <taxon>Bacillati</taxon>
        <taxon>Actinomycetota</taxon>
        <taxon>Actinomycetes</taxon>
        <taxon>Kitasatosporales</taxon>
        <taxon>Streptomycetaceae</taxon>
        <taxon>Streptomyces</taxon>
    </lineage>
</organism>
<dbReference type="AlphaFoldDB" id="A0A100JMH8"/>
<comment type="caution">
    <text evidence="2">The sequence shown here is derived from an EMBL/GenBank/DDBJ whole genome shotgun (WGS) entry which is preliminary data.</text>
</comment>
<evidence type="ECO:0000313" key="3">
    <source>
        <dbReference type="Proteomes" id="UP000067448"/>
    </source>
</evidence>
<gene>
    <name evidence="2" type="ORF">SsS58_02578</name>
</gene>
<evidence type="ECO:0000256" key="1">
    <source>
        <dbReference type="SAM" id="MobiDB-lite"/>
    </source>
</evidence>
<protein>
    <submittedName>
        <fullName evidence="2">Uncharacterized protein</fullName>
    </submittedName>
</protein>